<dbReference type="EMBL" id="KV921458">
    <property type="protein sequence ID" value="ORE14683.1"/>
    <property type="molecule type" value="Genomic_DNA"/>
</dbReference>
<dbReference type="Pfam" id="PF00383">
    <property type="entry name" value="dCMP_cyt_deam_1"/>
    <property type="match status" value="1"/>
</dbReference>
<proteinExistence type="predicted"/>
<feature type="domain" description="CMP/dCMP-type deaminase" evidence="2">
    <location>
        <begin position="32"/>
        <end position="151"/>
    </location>
</feature>
<dbReference type="Gene3D" id="3.40.140.10">
    <property type="entry name" value="Cytidine Deaminase, domain 2"/>
    <property type="match status" value="1"/>
</dbReference>
<feature type="signal peptide" evidence="1">
    <location>
        <begin position="1"/>
        <end position="21"/>
    </location>
</feature>
<dbReference type="VEuPathDB" id="FungiDB:BCV72DRAFT_234782"/>
<sequence length="232" mass="26169">MRFHLLAALSLCITISNVVNANPCYKLSDTKAVDECYMKIALDYALIHNPQFPFGALIVDHTKNDISCYGANSNKKNRLLHGETAAFWNCTELYPSPTNNDMTDPGLNWTDQTLYTTGEPCPMCASQSIYRGVGRVVWGTSIPDINKSGREQIMIRMEQVIQSAKLGANRPNNKVPTVTGGILKEECDKAFWCAFSNARNEKYYQKMAADGYLDYIKERESKFICNKEHDEL</sequence>
<feature type="chain" id="PRO_5030003951" evidence="1">
    <location>
        <begin position="22"/>
        <end position="232"/>
    </location>
</feature>
<dbReference type="PANTHER" id="PTHR11079">
    <property type="entry name" value="CYTOSINE DEAMINASE FAMILY MEMBER"/>
    <property type="match status" value="1"/>
</dbReference>
<organism evidence="3 4">
    <name type="scientific">Rhizopus microsporus</name>
    <dbReference type="NCBI Taxonomy" id="58291"/>
    <lineage>
        <taxon>Eukaryota</taxon>
        <taxon>Fungi</taxon>
        <taxon>Fungi incertae sedis</taxon>
        <taxon>Mucoromycota</taxon>
        <taxon>Mucoromycotina</taxon>
        <taxon>Mucoromycetes</taxon>
        <taxon>Mucorales</taxon>
        <taxon>Mucorineae</taxon>
        <taxon>Rhizopodaceae</taxon>
        <taxon>Rhizopus</taxon>
    </lineage>
</organism>
<gene>
    <name evidence="3" type="ORF">BCV71DRAFT_47558</name>
</gene>
<keyword evidence="1" id="KW-0732">Signal</keyword>
<dbReference type="OMA" id="NCTELYP"/>
<dbReference type="PROSITE" id="PS51747">
    <property type="entry name" value="CYT_DCMP_DEAMINASES_2"/>
    <property type="match status" value="1"/>
</dbReference>
<dbReference type="PANTHER" id="PTHR11079:SF203">
    <property type="entry name" value="CMP_DCMP-TYPE DEAMINASE DOMAIN-CONTAINING PROTEIN"/>
    <property type="match status" value="1"/>
</dbReference>
<protein>
    <submittedName>
        <fullName evidence="3">Cytidine deaminase-like protein</fullName>
    </submittedName>
</protein>
<reference evidence="3 4" key="1">
    <citation type="journal article" date="2016" name="Proc. Natl. Acad. Sci. U.S.A.">
        <title>Lipid metabolic changes in an early divergent fungus govern the establishment of a mutualistic symbiosis with endobacteria.</title>
        <authorList>
            <person name="Lastovetsky O.A."/>
            <person name="Gaspar M.L."/>
            <person name="Mondo S.J."/>
            <person name="LaButti K.M."/>
            <person name="Sandor L."/>
            <person name="Grigoriev I.V."/>
            <person name="Henry S.A."/>
            <person name="Pawlowska T.E."/>
        </authorList>
    </citation>
    <scope>NUCLEOTIDE SEQUENCE [LARGE SCALE GENOMIC DNA]</scope>
    <source>
        <strain evidence="3 4">ATCC 11559</strain>
    </source>
</reference>
<dbReference type="SUPFAM" id="SSF53927">
    <property type="entry name" value="Cytidine deaminase-like"/>
    <property type="match status" value="1"/>
</dbReference>
<dbReference type="InterPro" id="IPR002125">
    <property type="entry name" value="CMP_dCMP_dom"/>
</dbReference>
<dbReference type="InterPro" id="IPR016193">
    <property type="entry name" value="Cytidine_deaminase-like"/>
</dbReference>
<dbReference type="GO" id="GO:0052717">
    <property type="term" value="F:tRNA-specific adenosine-34 deaminase activity"/>
    <property type="evidence" value="ECO:0007669"/>
    <property type="project" value="TreeGrafter"/>
</dbReference>
<evidence type="ECO:0000259" key="2">
    <source>
        <dbReference type="PROSITE" id="PS51747"/>
    </source>
</evidence>
<evidence type="ECO:0000313" key="3">
    <source>
        <dbReference type="EMBL" id="ORE14683.1"/>
    </source>
</evidence>
<evidence type="ECO:0000256" key="1">
    <source>
        <dbReference type="SAM" id="SignalP"/>
    </source>
</evidence>
<evidence type="ECO:0000313" key="4">
    <source>
        <dbReference type="Proteomes" id="UP000242381"/>
    </source>
</evidence>
<dbReference type="GO" id="GO:0002100">
    <property type="term" value="P:tRNA wobble adenosine to inosine editing"/>
    <property type="evidence" value="ECO:0007669"/>
    <property type="project" value="TreeGrafter"/>
</dbReference>
<accession>A0A0A1P3G2</accession>
<dbReference type="AlphaFoldDB" id="A0A0A1P3G2"/>
<name>A0A0A1P3G2_RHIZD</name>
<dbReference type="Proteomes" id="UP000242381">
    <property type="component" value="Unassembled WGS sequence"/>
</dbReference>